<dbReference type="SUPFAM" id="SSF51735">
    <property type="entry name" value="NAD(P)-binding Rossmann-fold domains"/>
    <property type="match status" value="1"/>
</dbReference>
<protein>
    <submittedName>
        <fullName evidence="3">Chlorophyll synthesis pathway protein BchC</fullName>
    </submittedName>
</protein>
<dbReference type="Gene3D" id="3.40.50.720">
    <property type="entry name" value="NAD(P)-binding Rossmann-like Domain"/>
    <property type="match status" value="1"/>
</dbReference>
<dbReference type="AlphaFoldDB" id="A0A850HCF3"/>
<dbReference type="SUPFAM" id="SSF50129">
    <property type="entry name" value="GroES-like"/>
    <property type="match status" value="1"/>
</dbReference>
<keyword evidence="1" id="KW-0560">Oxidoreductase</keyword>
<keyword evidence="4" id="KW-1185">Reference proteome</keyword>
<dbReference type="CDD" id="cd08255">
    <property type="entry name" value="2-desacetyl-2-hydroxyethyl_bacteriochlorophyllide_like"/>
    <property type="match status" value="1"/>
</dbReference>
<organism evidence="3 4">
    <name type="scientific">Altererythrobacter lutimaris</name>
    <dbReference type="NCBI Taxonomy" id="2743979"/>
    <lineage>
        <taxon>Bacteria</taxon>
        <taxon>Pseudomonadati</taxon>
        <taxon>Pseudomonadota</taxon>
        <taxon>Alphaproteobacteria</taxon>
        <taxon>Sphingomonadales</taxon>
        <taxon>Erythrobacteraceae</taxon>
        <taxon>Altererythrobacter</taxon>
    </lineage>
</organism>
<name>A0A850HCF3_9SPHN</name>
<proteinExistence type="predicted"/>
<dbReference type="Pfam" id="PF08240">
    <property type="entry name" value="ADH_N"/>
    <property type="match status" value="1"/>
</dbReference>
<dbReference type="Gene3D" id="3.90.180.10">
    <property type="entry name" value="Medium-chain alcohol dehydrogenases, catalytic domain"/>
    <property type="match status" value="2"/>
</dbReference>
<dbReference type="Proteomes" id="UP000546031">
    <property type="component" value="Unassembled WGS sequence"/>
</dbReference>
<reference evidence="3 4" key="1">
    <citation type="submission" date="2020-06" db="EMBL/GenBank/DDBJ databases">
        <title>Altererythrobacter lutimaris sp. nov., a marine bacterium isolated from a tidal flat.</title>
        <authorList>
            <person name="Kim D."/>
            <person name="Yoo Y."/>
            <person name="Kim J.-J."/>
        </authorList>
    </citation>
    <scope>NUCLEOTIDE SEQUENCE [LARGE SCALE GENOMIC DNA]</scope>
    <source>
        <strain evidence="3 4">JGD-16</strain>
    </source>
</reference>
<dbReference type="RefSeq" id="WP_176273201.1">
    <property type="nucleotide sequence ID" value="NZ_JABWTA010000001.1"/>
</dbReference>
<evidence type="ECO:0000313" key="3">
    <source>
        <dbReference type="EMBL" id="NVE94985.1"/>
    </source>
</evidence>
<dbReference type="InterPro" id="IPR011032">
    <property type="entry name" value="GroES-like_sf"/>
</dbReference>
<dbReference type="GO" id="GO:0036354">
    <property type="term" value="F:bacteriochlorophyllide-a dehydrogenase activity"/>
    <property type="evidence" value="ECO:0007669"/>
    <property type="project" value="InterPro"/>
</dbReference>
<evidence type="ECO:0000259" key="2">
    <source>
        <dbReference type="Pfam" id="PF08240"/>
    </source>
</evidence>
<evidence type="ECO:0000313" key="4">
    <source>
        <dbReference type="Proteomes" id="UP000546031"/>
    </source>
</evidence>
<feature type="domain" description="Alcohol dehydrogenase-like N-terminal" evidence="2">
    <location>
        <begin position="26"/>
        <end position="119"/>
    </location>
</feature>
<dbReference type="PANTHER" id="PTHR43189:SF1">
    <property type="entry name" value="ZINC-TYPE ALCOHOL DEHYDROGENASE-LIKE PROTEIN C1198.01"/>
    <property type="match status" value="1"/>
</dbReference>
<dbReference type="NCBIfam" id="TIGR01202">
    <property type="entry name" value="bchC"/>
    <property type="match status" value="1"/>
</dbReference>
<evidence type="ECO:0000256" key="1">
    <source>
        <dbReference type="ARBA" id="ARBA00023002"/>
    </source>
</evidence>
<gene>
    <name evidence="3" type="primary">bchC</name>
    <name evidence="3" type="ORF">HUO12_08760</name>
</gene>
<sequence>MDALAVLMEAPKQLALKPVTLTSLGSSDVLVETHWSGISTGTEKLLYTGQMPDFPGMGYPLVPGYETVGRIIDAGPDAVSRIGEWVFVPGASCYENARGLFGGSAQRLIVPSARAFPVSESLAESGVLIALAATAHHALAGGQLPELIVGHGVLGRLMARMAIALCGEAPTVWDTAASRREGAQGYEVLAPEADERRDYSVICDVSGSTTVLDDLIARLARQGEIVLAGFYSDRVNFAFPAAFQKEARMRIAAEWAPEDLTAVLKLIDDGALSLEGLVSNSAPVADAAEAYPKAFHDADCLKMVLDWRDAT</sequence>
<dbReference type="InterPro" id="IPR005903">
    <property type="entry name" value="BchC"/>
</dbReference>
<dbReference type="PANTHER" id="PTHR43189">
    <property type="entry name" value="ZINC-TYPE ALCOHOL DEHYDROGENASE-LIKE PROTEIN C1198.01-RELATED"/>
    <property type="match status" value="1"/>
</dbReference>
<accession>A0A850HCF3</accession>
<dbReference type="InterPro" id="IPR036291">
    <property type="entry name" value="NAD(P)-bd_dom_sf"/>
</dbReference>
<comment type="caution">
    <text evidence="3">The sequence shown here is derived from an EMBL/GenBank/DDBJ whole genome shotgun (WGS) entry which is preliminary data.</text>
</comment>
<dbReference type="InterPro" id="IPR013154">
    <property type="entry name" value="ADH-like_N"/>
</dbReference>
<dbReference type="EMBL" id="JABWTA010000001">
    <property type="protein sequence ID" value="NVE94985.1"/>
    <property type="molecule type" value="Genomic_DNA"/>
</dbReference>